<reference evidence="4 5" key="1">
    <citation type="journal article" date="2009" name="Nature">
        <title>The Sorghum bicolor genome and the diversification of grasses.</title>
        <authorList>
            <person name="Paterson A.H."/>
            <person name="Bowers J.E."/>
            <person name="Bruggmann R."/>
            <person name="Dubchak I."/>
            <person name="Grimwood J."/>
            <person name="Gundlach H."/>
            <person name="Haberer G."/>
            <person name="Hellsten U."/>
            <person name="Mitros T."/>
            <person name="Poliakov A."/>
            <person name="Schmutz J."/>
            <person name="Spannagl M."/>
            <person name="Tang H."/>
            <person name="Wang X."/>
            <person name="Wicker T."/>
            <person name="Bharti A.K."/>
            <person name="Chapman J."/>
            <person name="Feltus F.A."/>
            <person name="Gowik U."/>
            <person name="Grigoriev I.V."/>
            <person name="Lyons E."/>
            <person name="Maher C.A."/>
            <person name="Martis M."/>
            <person name="Narechania A."/>
            <person name="Otillar R.P."/>
            <person name="Penning B.W."/>
            <person name="Salamov A.A."/>
            <person name="Wang Y."/>
            <person name="Zhang L."/>
            <person name="Carpita N.C."/>
            <person name="Freeling M."/>
            <person name="Gingle A.R."/>
            <person name="Hash C.T."/>
            <person name="Keller B."/>
            <person name="Klein P."/>
            <person name="Kresovich S."/>
            <person name="McCann M.C."/>
            <person name="Ming R."/>
            <person name="Peterson D.G."/>
            <person name="Mehboob-ur-Rahman"/>
            <person name="Ware D."/>
            <person name="Westhoff P."/>
            <person name="Mayer K.F."/>
            <person name="Messing J."/>
            <person name="Rokhsar D.S."/>
        </authorList>
    </citation>
    <scope>NUCLEOTIDE SEQUENCE [LARGE SCALE GENOMIC DNA]</scope>
    <source>
        <strain evidence="5">cv. BTx623</strain>
    </source>
</reference>
<feature type="compositionally biased region" description="Basic residues" evidence="1">
    <location>
        <begin position="1"/>
        <end position="16"/>
    </location>
</feature>
<evidence type="ECO:0000313" key="5">
    <source>
        <dbReference type="Proteomes" id="UP000000768"/>
    </source>
</evidence>
<feature type="domain" description="PIR2-like helical" evidence="3">
    <location>
        <begin position="76"/>
        <end position="185"/>
    </location>
</feature>
<dbReference type="OMA" id="NCYACAR"/>
<dbReference type="Pfam" id="PF20235">
    <property type="entry name" value="PIR2-like_helical"/>
    <property type="match status" value="1"/>
</dbReference>
<dbReference type="AlphaFoldDB" id="A0A1Z5RFY7"/>
<feature type="compositionally biased region" description="Basic and acidic residues" evidence="1">
    <location>
        <begin position="52"/>
        <end position="61"/>
    </location>
</feature>
<dbReference type="InterPro" id="IPR046527">
    <property type="entry name" value="PIR2-like_helical"/>
</dbReference>
<dbReference type="Proteomes" id="UP000000768">
    <property type="component" value="Chromosome 6"/>
</dbReference>
<dbReference type="OrthoDB" id="693957at2759"/>
<dbReference type="PANTHER" id="PTHR33120">
    <property type="entry name" value="EXPRESSED PROTEIN-RELATED"/>
    <property type="match status" value="1"/>
</dbReference>
<evidence type="ECO:0000259" key="2">
    <source>
        <dbReference type="Pfam" id="PF12274"/>
    </source>
</evidence>
<feature type="compositionally biased region" description="Basic and acidic residues" evidence="1">
    <location>
        <begin position="447"/>
        <end position="460"/>
    </location>
</feature>
<dbReference type="Gramene" id="OQU82345">
    <property type="protein sequence ID" value="OQU82345"/>
    <property type="gene ID" value="SORBI_3006G218100"/>
</dbReference>
<protein>
    <submittedName>
        <fullName evidence="4">Uncharacterized protein</fullName>
    </submittedName>
</protein>
<proteinExistence type="predicted"/>
<feature type="compositionally biased region" description="Polar residues" evidence="1">
    <location>
        <begin position="42"/>
        <end position="51"/>
    </location>
</feature>
<dbReference type="Pfam" id="PF12274">
    <property type="entry name" value="DUF3615"/>
    <property type="match status" value="1"/>
</dbReference>
<sequence length="530" mass="59769">MAGRRNRSRRRRRRLRANLGSGHSESSSGSSSYDRAAHCKTSLPNRQQQVTKETKSDLRRTTRDARAVRPFLLGLIRGYYIDAISRLPAAELRTTLARGLLLGGHCYGPLHPVHNIILNSVWYAAAFPFRADPIDVDFVSTEGISRLSHRSLDGLVAYLCHQCPDLSHDDALWHLALSLAALHGASASARGAVPIGRTGLEAVPFQVAAQAARHPTPSALTSFVTSVLPPVERDVLSLLAAGRRRLSSHDILRLSAMLQPLPLPDALPQQPCSRELTIRIGRIIAERRRCCRIAYQMFIDIADAALRKFARQTGARYRLHIIYGQSIVEAGDCCGMDQYFHINFMAWPKGKQTQSQIPVCFFAEAHNPATRNCSEEAITSCCMLGCAQPSNHVEQTRWFCKGKKTNNRFRLIDMQQCLPCMLSKRFWDLHDNCYACARIKRKIDHPNGEEHFGGHPHKTDETEDDRDCPTTIDVDYRFFDPDRDIDLVKWYADKIDRAEAIYSKLGLKNGNTNDEDIAEEDIEVYCRRYA</sequence>
<accession>A0A1Z5RFY7</accession>
<evidence type="ECO:0000313" key="4">
    <source>
        <dbReference type="EMBL" id="OQU82345.1"/>
    </source>
</evidence>
<name>A0A1Z5RFY7_SORBI</name>
<evidence type="ECO:0000256" key="1">
    <source>
        <dbReference type="SAM" id="MobiDB-lite"/>
    </source>
</evidence>
<dbReference type="EMBL" id="CM000765">
    <property type="protein sequence ID" value="OQU82345.1"/>
    <property type="molecule type" value="Genomic_DNA"/>
</dbReference>
<dbReference type="InterPro" id="IPR022059">
    <property type="entry name" value="DUF3615"/>
</dbReference>
<reference evidence="5" key="2">
    <citation type="journal article" date="2018" name="Plant J.">
        <title>The Sorghum bicolor reference genome: improved assembly, gene annotations, a transcriptome atlas, and signatures of genome organization.</title>
        <authorList>
            <person name="McCormick R.F."/>
            <person name="Truong S.K."/>
            <person name="Sreedasyam A."/>
            <person name="Jenkins J."/>
            <person name="Shu S."/>
            <person name="Sims D."/>
            <person name="Kennedy M."/>
            <person name="Amirebrahimi M."/>
            <person name="Weers B.D."/>
            <person name="McKinley B."/>
            <person name="Mattison A."/>
            <person name="Morishige D.T."/>
            <person name="Grimwood J."/>
            <person name="Schmutz J."/>
            <person name="Mullet J.E."/>
        </authorList>
    </citation>
    <scope>NUCLEOTIDE SEQUENCE [LARGE SCALE GENOMIC DNA]</scope>
    <source>
        <strain evidence="5">cv. BTx623</strain>
    </source>
</reference>
<dbReference type="PANTHER" id="PTHR33120:SF51">
    <property type="entry name" value="PIR2-LIKE HELICAL DOMAIN-CONTAINING PROTEIN"/>
    <property type="match status" value="1"/>
</dbReference>
<gene>
    <name evidence="4" type="ORF">SORBI_3006G218100</name>
</gene>
<feature type="compositionally biased region" description="Low complexity" evidence="1">
    <location>
        <begin position="17"/>
        <end position="32"/>
    </location>
</feature>
<evidence type="ECO:0000259" key="3">
    <source>
        <dbReference type="Pfam" id="PF20235"/>
    </source>
</evidence>
<dbReference type="InParanoid" id="A0A1Z5RFY7"/>
<keyword evidence="5" id="KW-1185">Reference proteome</keyword>
<dbReference type="eggNOG" id="ENOG502T9PH">
    <property type="taxonomic scope" value="Eukaryota"/>
</dbReference>
<feature type="region of interest" description="Disordered" evidence="1">
    <location>
        <begin position="1"/>
        <end position="61"/>
    </location>
</feature>
<feature type="region of interest" description="Disordered" evidence="1">
    <location>
        <begin position="447"/>
        <end position="466"/>
    </location>
</feature>
<organism evidence="4 5">
    <name type="scientific">Sorghum bicolor</name>
    <name type="common">Sorghum</name>
    <name type="synonym">Sorghum vulgare</name>
    <dbReference type="NCBI Taxonomy" id="4558"/>
    <lineage>
        <taxon>Eukaryota</taxon>
        <taxon>Viridiplantae</taxon>
        <taxon>Streptophyta</taxon>
        <taxon>Embryophyta</taxon>
        <taxon>Tracheophyta</taxon>
        <taxon>Spermatophyta</taxon>
        <taxon>Magnoliopsida</taxon>
        <taxon>Liliopsida</taxon>
        <taxon>Poales</taxon>
        <taxon>Poaceae</taxon>
        <taxon>PACMAD clade</taxon>
        <taxon>Panicoideae</taxon>
        <taxon>Andropogonodae</taxon>
        <taxon>Andropogoneae</taxon>
        <taxon>Sorghinae</taxon>
        <taxon>Sorghum</taxon>
    </lineage>
</organism>
<feature type="domain" description="DUF3615" evidence="2">
    <location>
        <begin position="302"/>
        <end position="446"/>
    </location>
</feature>